<keyword evidence="2" id="KW-1185">Reference proteome</keyword>
<proteinExistence type="predicted"/>
<dbReference type="Proteomes" id="UP000516305">
    <property type="component" value="Chromosome"/>
</dbReference>
<protein>
    <submittedName>
        <fullName evidence="1">BatD family protein</fullName>
    </submittedName>
</protein>
<gene>
    <name evidence="1" type="ORF">H4K34_17230</name>
</gene>
<name>A0A7H0VEE2_9FLAO</name>
<dbReference type="Pfam" id="PF13584">
    <property type="entry name" value="BatD"/>
    <property type="match status" value="1"/>
</dbReference>
<dbReference type="KEGG" id="chyd:H4K34_17230"/>
<sequence>MKSLVFLVLLGFGSGLMAQNIKTRLEFYDQGEGTERVRIIVSVDETPDSVAHLEIDGQILPISSTSSHMSIINGVTTREVSYTYYYYPNKKGDFSFYPPTMYFDEKRVKGKKVDFSISSFKENEENKPDAKSILSSPDKRISLTKDGGILEEYRNGEWMVVRKLDKETCAKIILLSQEQKEL</sequence>
<dbReference type="EMBL" id="CP060139">
    <property type="protein sequence ID" value="QNR24090.1"/>
    <property type="molecule type" value="Genomic_DNA"/>
</dbReference>
<dbReference type="RefSeq" id="WP_210758624.1">
    <property type="nucleotide sequence ID" value="NZ_CP060139.1"/>
</dbReference>
<evidence type="ECO:0000313" key="2">
    <source>
        <dbReference type="Proteomes" id="UP000516305"/>
    </source>
</evidence>
<reference evidence="1 2" key="1">
    <citation type="submission" date="2020-08" db="EMBL/GenBank/DDBJ databases">
        <title>Croceimicrobium hydrocarbonivorans gen. nov., sp. nov., a novel marine bacterium isolated from a bacterial consortium that degrades polyethylene terephthalate.</title>
        <authorList>
            <person name="Liu R."/>
        </authorList>
    </citation>
    <scope>NUCLEOTIDE SEQUENCE [LARGE SCALE GENOMIC DNA]</scope>
    <source>
        <strain evidence="1 2">A20-9</strain>
    </source>
</reference>
<evidence type="ECO:0000313" key="1">
    <source>
        <dbReference type="EMBL" id="QNR24090.1"/>
    </source>
</evidence>
<organism evidence="1 2">
    <name type="scientific">Croceimicrobium hydrocarbonivorans</name>
    <dbReference type="NCBI Taxonomy" id="2761580"/>
    <lineage>
        <taxon>Bacteria</taxon>
        <taxon>Pseudomonadati</taxon>
        <taxon>Bacteroidota</taxon>
        <taxon>Flavobacteriia</taxon>
        <taxon>Flavobacteriales</taxon>
        <taxon>Owenweeksiaceae</taxon>
        <taxon>Croceimicrobium</taxon>
    </lineage>
</organism>
<accession>A0A7H0VEE2</accession>
<dbReference type="AlphaFoldDB" id="A0A7H0VEE2"/>
<dbReference type="InterPro" id="IPR025738">
    <property type="entry name" value="BatD"/>
</dbReference>